<evidence type="ECO:0000313" key="3">
    <source>
        <dbReference type="Proteomes" id="UP000824078"/>
    </source>
</evidence>
<feature type="domain" description="HTH cro/C1-type" evidence="1">
    <location>
        <begin position="13"/>
        <end position="67"/>
    </location>
</feature>
<sequence>MDDLDKRLMGNRIRKLRERRGMTQKELAEACGIGESALRSYELGARYPKDRVLDKLAKVLRVRPEIFEVYGIDTELQLVHALFNFEDRFKLEPGSQGCPVIGVGGSGMLRKALSDWSKKHQQLIDGEITQEEYQDWKDTYNPTILMNSFGQEVEDPYTGKKLVGEEREGAVHAVKLHEQL</sequence>
<organism evidence="2 3">
    <name type="scientific">Candidatus Coprovicinus avistercoris</name>
    <dbReference type="NCBI Taxonomy" id="2840754"/>
    <lineage>
        <taxon>Bacteria</taxon>
        <taxon>Bacillati</taxon>
        <taxon>Actinomycetota</taxon>
        <taxon>Coriobacteriia</taxon>
        <taxon>Coriobacteriales</taxon>
        <taxon>Coriobacteriaceae</taxon>
        <taxon>Coriobacteriaceae incertae sedis</taxon>
        <taxon>Candidatus Coprovicinus</taxon>
    </lineage>
</organism>
<dbReference type="SUPFAM" id="SSF47413">
    <property type="entry name" value="lambda repressor-like DNA-binding domains"/>
    <property type="match status" value="1"/>
</dbReference>
<dbReference type="PANTHER" id="PTHR43236">
    <property type="entry name" value="ANTITOXIN HIGA1"/>
    <property type="match status" value="1"/>
</dbReference>
<dbReference type="Pfam" id="PF01381">
    <property type="entry name" value="HTH_3"/>
    <property type="match status" value="1"/>
</dbReference>
<dbReference type="GO" id="GO:0003677">
    <property type="term" value="F:DNA binding"/>
    <property type="evidence" value="ECO:0007669"/>
    <property type="project" value="InterPro"/>
</dbReference>
<evidence type="ECO:0000313" key="2">
    <source>
        <dbReference type="EMBL" id="HIU23549.1"/>
    </source>
</evidence>
<dbReference type="Gene3D" id="1.10.260.40">
    <property type="entry name" value="lambda repressor-like DNA-binding domains"/>
    <property type="match status" value="1"/>
</dbReference>
<dbReference type="InterPro" id="IPR052345">
    <property type="entry name" value="Rad_response_metalloprotease"/>
</dbReference>
<dbReference type="PANTHER" id="PTHR43236:SF1">
    <property type="entry name" value="BLL7220 PROTEIN"/>
    <property type="match status" value="1"/>
</dbReference>
<dbReference type="PROSITE" id="PS50943">
    <property type="entry name" value="HTH_CROC1"/>
    <property type="match status" value="1"/>
</dbReference>
<accession>A0A9D1HWA7</accession>
<dbReference type="Proteomes" id="UP000824078">
    <property type="component" value="Unassembled WGS sequence"/>
</dbReference>
<dbReference type="InterPro" id="IPR001387">
    <property type="entry name" value="Cro/C1-type_HTH"/>
</dbReference>
<reference evidence="2" key="1">
    <citation type="submission" date="2020-10" db="EMBL/GenBank/DDBJ databases">
        <authorList>
            <person name="Gilroy R."/>
        </authorList>
    </citation>
    <scope>NUCLEOTIDE SEQUENCE</scope>
    <source>
        <strain evidence="2">ChiHjej12B11-29160</strain>
    </source>
</reference>
<proteinExistence type="predicted"/>
<name>A0A9D1HWA7_9ACTN</name>
<reference evidence="2" key="2">
    <citation type="journal article" date="2021" name="PeerJ">
        <title>Extensive microbial diversity within the chicken gut microbiome revealed by metagenomics and culture.</title>
        <authorList>
            <person name="Gilroy R."/>
            <person name="Ravi A."/>
            <person name="Getino M."/>
            <person name="Pursley I."/>
            <person name="Horton D.L."/>
            <person name="Alikhan N.F."/>
            <person name="Baker D."/>
            <person name="Gharbi K."/>
            <person name="Hall N."/>
            <person name="Watson M."/>
            <person name="Adriaenssens E.M."/>
            <person name="Foster-Nyarko E."/>
            <person name="Jarju S."/>
            <person name="Secka A."/>
            <person name="Antonio M."/>
            <person name="Oren A."/>
            <person name="Chaudhuri R.R."/>
            <person name="La Ragione R."/>
            <person name="Hildebrand F."/>
            <person name="Pallen M.J."/>
        </authorList>
    </citation>
    <scope>NUCLEOTIDE SEQUENCE</scope>
    <source>
        <strain evidence="2">ChiHjej12B11-29160</strain>
    </source>
</reference>
<comment type="caution">
    <text evidence="2">The sequence shown here is derived from an EMBL/GenBank/DDBJ whole genome shotgun (WGS) entry which is preliminary data.</text>
</comment>
<dbReference type="InterPro" id="IPR010982">
    <property type="entry name" value="Lambda_DNA-bd_dom_sf"/>
</dbReference>
<dbReference type="CDD" id="cd00093">
    <property type="entry name" value="HTH_XRE"/>
    <property type="match status" value="1"/>
</dbReference>
<dbReference type="AlphaFoldDB" id="A0A9D1HWA7"/>
<dbReference type="SMART" id="SM00530">
    <property type="entry name" value="HTH_XRE"/>
    <property type="match status" value="1"/>
</dbReference>
<dbReference type="EMBL" id="DVMQ01000004">
    <property type="protein sequence ID" value="HIU23549.1"/>
    <property type="molecule type" value="Genomic_DNA"/>
</dbReference>
<gene>
    <name evidence="2" type="ORF">IAD17_01305</name>
</gene>
<evidence type="ECO:0000259" key="1">
    <source>
        <dbReference type="PROSITE" id="PS50943"/>
    </source>
</evidence>
<protein>
    <submittedName>
        <fullName evidence="2">Helix-turn-helix transcriptional regulator</fullName>
    </submittedName>
</protein>